<evidence type="ECO:0000313" key="9">
    <source>
        <dbReference type="EMBL" id="KAH7303359.1"/>
    </source>
</evidence>
<gene>
    <name evidence="9" type="ORF">B0I35DRAFT_498505</name>
</gene>
<dbReference type="SUPFAM" id="SSF50156">
    <property type="entry name" value="PDZ domain-like"/>
    <property type="match status" value="3"/>
</dbReference>
<evidence type="ECO:0000256" key="2">
    <source>
        <dbReference type="ARBA" id="ARBA00010541"/>
    </source>
</evidence>
<dbReference type="Gene3D" id="2.30.42.10">
    <property type="match status" value="2"/>
</dbReference>
<comment type="similarity">
    <text evidence="2">Belongs to the peptidase S1C family.</text>
</comment>
<dbReference type="GO" id="GO:0006508">
    <property type="term" value="P:proteolysis"/>
    <property type="evidence" value="ECO:0007669"/>
    <property type="project" value="UniProtKB-KW"/>
</dbReference>
<evidence type="ECO:0000259" key="8">
    <source>
        <dbReference type="Pfam" id="PF12812"/>
    </source>
</evidence>
<keyword evidence="9" id="KW-0645">Protease</keyword>
<reference evidence="9" key="1">
    <citation type="journal article" date="2021" name="Nat. Commun.">
        <title>Genetic determinants of endophytism in the Arabidopsis root mycobiome.</title>
        <authorList>
            <person name="Mesny F."/>
            <person name="Miyauchi S."/>
            <person name="Thiergart T."/>
            <person name="Pickel B."/>
            <person name="Atanasova L."/>
            <person name="Karlsson M."/>
            <person name="Huettel B."/>
            <person name="Barry K.W."/>
            <person name="Haridas S."/>
            <person name="Chen C."/>
            <person name="Bauer D."/>
            <person name="Andreopoulos W."/>
            <person name="Pangilinan J."/>
            <person name="LaButti K."/>
            <person name="Riley R."/>
            <person name="Lipzen A."/>
            <person name="Clum A."/>
            <person name="Drula E."/>
            <person name="Henrissat B."/>
            <person name="Kohler A."/>
            <person name="Grigoriev I.V."/>
            <person name="Martin F.M."/>
            <person name="Hacquard S."/>
        </authorList>
    </citation>
    <scope>NUCLEOTIDE SEQUENCE</scope>
    <source>
        <strain evidence="9">MPI-CAGE-CH-0235</strain>
    </source>
</reference>
<sequence>MNRKRGQTRPKRKASPNKPQLAKRRASERPSKEDSPDVDLPDQQDKTSNLAADPMLCSGMPGGPEEWKDTIKRVASSVVAIRFSHPQSFDVETAITGEATCFVVDAKRGYVLTNRHVVGAGPFWGYCVFENHEEVQCYPLYRDPVHDFGILRYNTEDLKYMQANSLDLRPDQATVGIEIRIGIISRLDRNAPEYSKGYNDFNTCYYQASAAATGGSSGSPVIAKDGSAVALQASGRTDKASTDFFLPLDRPLRALQCIQQGKPVTRGDIQCQFLFKPFDECRRLGLSPKWEAAMRQAFPYETNMLVAEIVLPMGPSDGKIKAGDVLIKVNGDLLTQFIRLDDIMDRSVGMTVKILLQRGGKDVEVDIEVGDLHKITPDRFVTVAGANFHDLSYQQARRYAIPVQGVFLCGSAGSFPFKGGDDGLIIQTIDHKNVPNLNTFIKVMKDIPDKARVVITYLDPCDLNSIETGTVYLDRHWSAKMIMAIRNDKTGLWDFNDLGSPLPPAIPQRQSASFIELGHIPHPKVAELIRSFVYVTCVMPIKLDGFIMSRRSGMGLVIDAEKGLVLISRAIIPHDLCDITVSIADTILVEGKVVFLHPLQNYAVIQYDSSLVDAPIKSARLSDKYLQQGAKTYFVGYNRSRHLVHGSTNVTQVRATTIPFDPEAPRYRPINTEVIEIDSNLGGSCNSGILVASNGTVQALWLSHPWKEGLEWYLGIGTPSLLPVIEAIQKGVTPKLRILPVEFHAIPMCDASVRKVSNDWTKKLFMVIKCASWGINQPIPLLKEGDIILTLNGRTCTTISDLYIMYSEDILRALIVRDGKEIELEVQTVPTEDIETDHAVSFCGALFHRPHQAVFQETRKLHSEVYISSRTQGSPAYQYGVEPTNFITHVNGQSTPDLKSFIEEIRKIPDNTYFRLNAVTLNSAPWVITMKNNEHYFPTVVWLKDTNEPCGWRQIPYGGNMVSEGEAIDSSFRG</sequence>
<evidence type="ECO:0000256" key="1">
    <source>
        <dbReference type="ARBA" id="ARBA00002558"/>
    </source>
</evidence>
<dbReference type="InterPro" id="IPR009003">
    <property type="entry name" value="Peptidase_S1_PA"/>
</dbReference>
<protein>
    <recommendedName>
        <fullName evidence="3">Pro-apoptotic serine protease NMA111</fullName>
    </recommendedName>
    <alternativeName>
        <fullName evidence="4">Pro-apoptotic serine protease nma111</fullName>
    </alternativeName>
</protein>
<dbReference type="Gene3D" id="2.40.10.120">
    <property type="match status" value="1"/>
</dbReference>
<keyword evidence="5" id="KW-0053">Apoptosis</keyword>
<evidence type="ECO:0000256" key="6">
    <source>
        <dbReference type="ARBA" id="ARBA00022737"/>
    </source>
</evidence>
<dbReference type="AlphaFoldDB" id="A0A8K0WJV9"/>
<accession>A0A8K0WJV9</accession>
<dbReference type="PANTHER" id="PTHR46366">
    <property type="entry name" value="PRO-APOPTOTIC SERINE PROTEASE NMA111"/>
    <property type="match status" value="1"/>
</dbReference>
<keyword evidence="6" id="KW-0677">Repeat</keyword>
<evidence type="ECO:0000313" key="10">
    <source>
        <dbReference type="Proteomes" id="UP000813444"/>
    </source>
</evidence>
<name>A0A8K0WJV9_9HYPO</name>
<feature type="region of interest" description="Disordered" evidence="7">
    <location>
        <begin position="1"/>
        <end position="63"/>
    </location>
</feature>
<dbReference type="PANTHER" id="PTHR46366:SF8">
    <property type="entry name" value="PRO-APOPTOTIC SERINE PROTEASE NMA111"/>
    <property type="match status" value="1"/>
</dbReference>
<evidence type="ECO:0000256" key="5">
    <source>
        <dbReference type="ARBA" id="ARBA00022703"/>
    </source>
</evidence>
<feature type="domain" description="PDZ-like" evidence="8">
    <location>
        <begin position="833"/>
        <end position="911"/>
    </location>
</feature>
<dbReference type="InterPro" id="IPR001940">
    <property type="entry name" value="Peptidase_S1C"/>
</dbReference>
<feature type="compositionally biased region" description="Basic and acidic residues" evidence="7">
    <location>
        <begin position="25"/>
        <end position="35"/>
    </location>
</feature>
<feature type="compositionally biased region" description="Basic residues" evidence="7">
    <location>
        <begin position="1"/>
        <end position="24"/>
    </location>
</feature>
<dbReference type="GO" id="GO:0006915">
    <property type="term" value="P:apoptotic process"/>
    <property type="evidence" value="ECO:0007669"/>
    <property type="project" value="UniProtKB-KW"/>
</dbReference>
<dbReference type="GO" id="GO:0004252">
    <property type="term" value="F:serine-type endopeptidase activity"/>
    <property type="evidence" value="ECO:0007669"/>
    <property type="project" value="InterPro"/>
</dbReference>
<keyword evidence="10" id="KW-1185">Reference proteome</keyword>
<dbReference type="InterPro" id="IPR036034">
    <property type="entry name" value="PDZ_sf"/>
</dbReference>
<evidence type="ECO:0000256" key="7">
    <source>
        <dbReference type="SAM" id="MobiDB-lite"/>
    </source>
</evidence>
<evidence type="ECO:0000256" key="4">
    <source>
        <dbReference type="ARBA" id="ARBA00021524"/>
    </source>
</evidence>
<dbReference type="InterPro" id="IPR043504">
    <property type="entry name" value="Peptidase_S1_PA_chymotrypsin"/>
</dbReference>
<organism evidence="9 10">
    <name type="scientific">Stachybotrys elegans</name>
    <dbReference type="NCBI Taxonomy" id="80388"/>
    <lineage>
        <taxon>Eukaryota</taxon>
        <taxon>Fungi</taxon>
        <taxon>Dikarya</taxon>
        <taxon>Ascomycota</taxon>
        <taxon>Pezizomycotina</taxon>
        <taxon>Sordariomycetes</taxon>
        <taxon>Hypocreomycetidae</taxon>
        <taxon>Hypocreales</taxon>
        <taxon>Stachybotryaceae</taxon>
        <taxon>Stachybotrys</taxon>
    </lineage>
</organism>
<dbReference type="Gene3D" id="2.40.10.10">
    <property type="entry name" value="Trypsin-like serine proteases"/>
    <property type="match status" value="2"/>
</dbReference>
<dbReference type="Proteomes" id="UP000813444">
    <property type="component" value="Unassembled WGS sequence"/>
</dbReference>
<keyword evidence="9" id="KW-0378">Hydrolase</keyword>
<feature type="domain" description="PDZ-like" evidence="8">
    <location>
        <begin position="374"/>
        <end position="450"/>
    </location>
</feature>
<comment type="function">
    <text evidence="1">Nuclear serine protease which mediates apoptosis.</text>
</comment>
<dbReference type="CDD" id="cd06719">
    <property type="entry name" value="PDZ2-4_Nma111p-like"/>
    <property type="match status" value="1"/>
</dbReference>
<dbReference type="CDD" id="cd06786">
    <property type="entry name" value="cpPDZ1_ScNma111-like"/>
    <property type="match status" value="1"/>
</dbReference>
<dbReference type="Pfam" id="PF13365">
    <property type="entry name" value="Trypsin_2"/>
    <property type="match status" value="1"/>
</dbReference>
<evidence type="ECO:0000256" key="3">
    <source>
        <dbReference type="ARBA" id="ARBA00020338"/>
    </source>
</evidence>
<dbReference type="PRINTS" id="PR00834">
    <property type="entry name" value="PROTEASES2C"/>
</dbReference>
<dbReference type="EMBL" id="JAGPNK010000035">
    <property type="protein sequence ID" value="KAH7303359.1"/>
    <property type="molecule type" value="Genomic_DNA"/>
</dbReference>
<dbReference type="InterPro" id="IPR025926">
    <property type="entry name" value="PDZ-like_dom"/>
</dbReference>
<comment type="caution">
    <text evidence="9">The sequence shown here is derived from an EMBL/GenBank/DDBJ whole genome shotgun (WGS) entry which is preliminary data.</text>
</comment>
<dbReference type="Pfam" id="PF12812">
    <property type="entry name" value="PDZ_1"/>
    <property type="match status" value="2"/>
</dbReference>
<dbReference type="SUPFAM" id="SSF50494">
    <property type="entry name" value="Trypsin-like serine proteases"/>
    <property type="match status" value="2"/>
</dbReference>
<dbReference type="OrthoDB" id="4217619at2759"/>
<proteinExistence type="inferred from homology"/>